<evidence type="ECO:0000256" key="1">
    <source>
        <dbReference type="SAM" id="MobiDB-lite"/>
    </source>
</evidence>
<dbReference type="EMBL" id="JAPQKN010000001">
    <property type="protein sequence ID" value="KAJ5175408.1"/>
    <property type="molecule type" value="Genomic_DNA"/>
</dbReference>
<dbReference type="GeneID" id="81422586"/>
<dbReference type="AlphaFoldDB" id="A0A9W9IEU4"/>
<feature type="compositionally biased region" description="Low complexity" evidence="1">
    <location>
        <begin position="28"/>
        <end position="47"/>
    </location>
</feature>
<reference evidence="3" key="2">
    <citation type="journal article" date="2023" name="IMA Fungus">
        <title>Comparative genomic study of the Penicillium genus elucidates a diverse pangenome and 15 lateral gene transfer events.</title>
        <authorList>
            <person name="Petersen C."/>
            <person name="Sorensen T."/>
            <person name="Nielsen M.R."/>
            <person name="Sondergaard T.E."/>
            <person name="Sorensen J.L."/>
            <person name="Fitzpatrick D.A."/>
            <person name="Frisvad J.C."/>
            <person name="Nielsen K.L."/>
        </authorList>
    </citation>
    <scope>NUCLEOTIDE SEQUENCE</scope>
    <source>
        <strain evidence="3">IBT 26290</strain>
    </source>
</reference>
<evidence type="ECO:0000313" key="3">
    <source>
        <dbReference type="EMBL" id="KAJ5175408.1"/>
    </source>
</evidence>
<feature type="signal peptide" evidence="2">
    <location>
        <begin position="1"/>
        <end position="18"/>
    </location>
</feature>
<keyword evidence="2" id="KW-0732">Signal</keyword>
<dbReference type="RefSeq" id="XP_056547016.1">
    <property type="nucleotide sequence ID" value="XM_056683410.1"/>
</dbReference>
<evidence type="ECO:0000256" key="2">
    <source>
        <dbReference type="SAM" id="SignalP"/>
    </source>
</evidence>
<dbReference type="Proteomes" id="UP001149163">
    <property type="component" value="Unassembled WGS sequence"/>
</dbReference>
<sequence>MQPKAFATLFLLLAPALAMPQATSLAYSESSSSSDSSDNSDTLDSISVPSIPSDYISVLETAVPPSWEYDMTNPASAAAVISAAAAGTYPAWYNDLPHRVA</sequence>
<comment type="caution">
    <text evidence="3">The sequence shown here is derived from an EMBL/GenBank/DDBJ whole genome shotgun (WGS) entry which is preliminary data.</text>
</comment>
<evidence type="ECO:0000313" key="4">
    <source>
        <dbReference type="Proteomes" id="UP001149163"/>
    </source>
</evidence>
<name>A0A9W9IEU4_9EURO</name>
<protein>
    <submittedName>
        <fullName evidence="3">Uncharacterized protein</fullName>
    </submittedName>
</protein>
<feature type="chain" id="PRO_5040919262" evidence="2">
    <location>
        <begin position="19"/>
        <end position="101"/>
    </location>
</feature>
<accession>A0A9W9IEU4</accession>
<organism evidence="3 4">
    <name type="scientific">Penicillium canariense</name>
    <dbReference type="NCBI Taxonomy" id="189055"/>
    <lineage>
        <taxon>Eukaryota</taxon>
        <taxon>Fungi</taxon>
        <taxon>Dikarya</taxon>
        <taxon>Ascomycota</taxon>
        <taxon>Pezizomycotina</taxon>
        <taxon>Eurotiomycetes</taxon>
        <taxon>Eurotiomycetidae</taxon>
        <taxon>Eurotiales</taxon>
        <taxon>Aspergillaceae</taxon>
        <taxon>Penicillium</taxon>
    </lineage>
</organism>
<proteinExistence type="predicted"/>
<gene>
    <name evidence="3" type="ORF">N7482_001285</name>
</gene>
<reference evidence="3" key="1">
    <citation type="submission" date="2022-11" db="EMBL/GenBank/DDBJ databases">
        <authorList>
            <person name="Petersen C."/>
        </authorList>
    </citation>
    <scope>NUCLEOTIDE SEQUENCE</scope>
    <source>
        <strain evidence="3">IBT 26290</strain>
    </source>
</reference>
<keyword evidence="4" id="KW-1185">Reference proteome</keyword>
<feature type="region of interest" description="Disordered" evidence="1">
    <location>
        <begin position="28"/>
        <end position="49"/>
    </location>
</feature>